<proteinExistence type="inferred from homology"/>
<gene>
    <name evidence="10 11" type="primary">cas1</name>
    <name evidence="11" type="ORF">NEICINOT_05173</name>
</gene>
<keyword evidence="5 10" id="KW-0460">Magnesium</keyword>
<name>D0W646_NEICI</name>
<dbReference type="NCBIfam" id="TIGR00287">
    <property type="entry name" value="cas1"/>
    <property type="match status" value="1"/>
</dbReference>
<feature type="binding site" evidence="10">
    <location>
        <position position="160"/>
    </location>
    <ligand>
        <name>Mn(2+)</name>
        <dbReference type="ChEBI" id="CHEBI:29035"/>
    </ligand>
</feature>
<comment type="similarity">
    <text evidence="10">Belongs to the CRISPR-associated endonuclease Cas1 family.</text>
</comment>
<keyword evidence="6 10" id="KW-0051">Antiviral defense</keyword>
<dbReference type="Gene3D" id="1.20.120.920">
    <property type="entry name" value="CRISPR-associated endonuclease Cas1, C-terminal domain"/>
    <property type="match status" value="1"/>
</dbReference>
<reference evidence="11 12" key="1">
    <citation type="submission" date="2009-10" db="EMBL/GenBank/DDBJ databases">
        <authorList>
            <person name="Weinstock G."/>
            <person name="Sodergren E."/>
            <person name="Clifton S."/>
            <person name="Fulton L."/>
            <person name="Fulton B."/>
            <person name="Courtney L."/>
            <person name="Fronick C."/>
            <person name="Harrison M."/>
            <person name="Strong C."/>
            <person name="Farmer C."/>
            <person name="Delahaunty K."/>
            <person name="Markovic C."/>
            <person name="Hall O."/>
            <person name="Minx P."/>
            <person name="Tomlinson C."/>
            <person name="Mitreva M."/>
            <person name="Nelson J."/>
            <person name="Hou S."/>
            <person name="Wollam A."/>
            <person name="Pepin K.H."/>
            <person name="Johnson M."/>
            <person name="Bhonagiri V."/>
            <person name="Nash W.E."/>
            <person name="Warren W."/>
            <person name="Chinwalla A."/>
            <person name="Mardis E.R."/>
            <person name="Wilson R.K."/>
        </authorList>
    </citation>
    <scope>NUCLEOTIDE SEQUENCE [LARGE SCALE GENOMIC DNA]</scope>
    <source>
        <strain evidence="11 12">ATCC 14685</strain>
    </source>
</reference>
<comment type="cofactor">
    <cofactor evidence="10">
        <name>Mg(2+)</name>
        <dbReference type="ChEBI" id="CHEBI:18420"/>
    </cofactor>
    <cofactor evidence="10">
        <name>Mn(2+)</name>
        <dbReference type="ChEBI" id="CHEBI:29035"/>
    </cofactor>
</comment>
<dbReference type="PANTHER" id="PTHR34353:SF2">
    <property type="entry name" value="CRISPR-ASSOCIATED ENDONUCLEASE CAS1 1"/>
    <property type="match status" value="1"/>
</dbReference>
<evidence type="ECO:0000256" key="2">
    <source>
        <dbReference type="ARBA" id="ARBA00022723"/>
    </source>
</evidence>
<dbReference type="Gene3D" id="3.100.10.20">
    <property type="entry name" value="CRISPR-associated endonuclease Cas1, N-terminal domain"/>
    <property type="match status" value="1"/>
</dbReference>
<dbReference type="EC" id="3.1.-.-" evidence="10"/>
<dbReference type="GO" id="GO:0003677">
    <property type="term" value="F:DNA binding"/>
    <property type="evidence" value="ECO:0007669"/>
    <property type="project" value="UniProtKB-KW"/>
</dbReference>
<dbReference type="GO" id="GO:0046872">
    <property type="term" value="F:metal ion binding"/>
    <property type="evidence" value="ECO:0007669"/>
    <property type="project" value="UniProtKB-UniRule"/>
</dbReference>
<dbReference type="Proteomes" id="UP000003294">
    <property type="component" value="Unassembled WGS sequence"/>
</dbReference>
<comment type="function">
    <text evidence="10">CRISPR (clustered regularly interspaced short palindromic repeat), is an adaptive immune system that provides protection against mobile genetic elements (viruses, transposable elements and conjugative plasmids). CRISPR clusters contain spacers, sequences complementary to antecedent mobile elements, and target invading nucleic acids. CRISPR clusters are transcribed and processed into CRISPR RNA (crRNA). Acts as a dsDNA endonuclease. Involved in the integration of spacer DNA into the CRISPR cassette.</text>
</comment>
<dbReference type="InterPro" id="IPR042211">
    <property type="entry name" value="CRISPR-assoc_Cas1_N"/>
</dbReference>
<dbReference type="InterPro" id="IPR050646">
    <property type="entry name" value="Cas1"/>
</dbReference>
<dbReference type="GO" id="GO:0016787">
    <property type="term" value="F:hydrolase activity"/>
    <property type="evidence" value="ECO:0007669"/>
    <property type="project" value="UniProtKB-KW"/>
</dbReference>
<keyword evidence="8 10" id="KW-0464">Manganese</keyword>
<dbReference type="eggNOG" id="COG1518">
    <property type="taxonomic scope" value="Bacteria"/>
</dbReference>
<keyword evidence="2 10" id="KW-0479">Metal-binding</keyword>
<dbReference type="OrthoDB" id="9803119at2"/>
<evidence type="ECO:0000256" key="9">
    <source>
        <dbReference type="ARBA" id="ARBA00038592"/>
    </source>
</evidence>
<feature type="binding site" evidence="10">
    <location>
        <position position="240"/>
    </location>
    <ligand>
        <name>Mn(2+)</name>
        <dbReference type="ChEBI" id="CHEBI:29035"/>
    </ligand>
</feature>
<dbReference type="STRING" id="546262.NEICINOT_05173"/>
<dbReference type="HAMAP" id="MF_01470">
    <property type="entry name" value="Cas1"/>
    <property type="match status" value="1"/>
</dbReference>
<evidence type="ECO:0000256" key="8">
    <source>
        <dbReference type="ARBA" id="ARBA00023211"/>
    </source>
</evidence>
<organism evidence="11 12">
    <name type="scientific">Neisseria cinerea ATCC 14685</name>
    <dbReference type="NCBI Taxonomy" id="546262"/>
    <lineage>
        <taxon>Bacteria</taxon>
        <taxon>Pseudomonadati</taxon>
        <taxon>Pseudomonadota</taxon>
        <taxon>Betaproteobacteria</taxon>
        <taxon>Neisseriales</taxon>
        <taxon>Neisseriaceae</taxon>
        <taxon>Neisseria</taxon>
    </lineage>
</organism>
<dbReference type="GO" id="GO:0051607">
    <property type="term" value="P:defense response to virus"/>
    <property type="evidence" value="ECO:0007669"/>
    <property type="project" value="UniProtKB-UniRule"/>
</dbReference>
<dbReference type="PANTHER" id="PTHR34353">
    <property type="entry name" value="CRISPR-ASSOCIATED ENDONUCLEASE CAS1 1"/>
    <property type="match status" value="1"/>
</dbReference>
<dbReference type="AlphaFoldDB" id="D0W646"/>
<protein>
    <recommendedName>
        <fullName evidence="10">CRISPR-associated endonuclease Cas1</fullName>
        <ecNumber evidence="10">3.1.-.-</ecNumber>
    </recommendedName>
</protein>
<sequence length="325" mass="35889">MTTLYIDRKNLTLRADGDSLVCYENGERTATIPLKVLQCVCIRGDLTLSAKVLGKLGEADIGVLVLNGRLKRPALMLPNLKLDGSRRVAQYAFSQDKAACLAAARNTVSAKLSAQQQHLQQMMPSDGTAADCLNKHIKAISRLADTVPDCNGIARLRGIEGAAAAQYFGAWAAVLPETLHFTGRNRRPPRDPVNAALSLTYTLMHFEIVKHLHLSGLDPFIGYYHLPEHGRESLACDLTEHLRCRCDEWVLSLFARQILTPSDFSTNPQGCLMGKNARIKFYPAYEQAAKSWRGQIHQLCAGHLANLAEYSGQPEIRLGALKVWE</sequence>
<dbReference type="GO" id="GO:0004519">
    <property type="term" value="F:endonuclease activity"/>
    <property type="evidence" value="ECO:0007669"/>
    <property type="project" value="UniProtKB-UniRule"/>
</dbReference>
<keyword evidence="4 10" id="KW-0378">Hydrolase</keyword>
<comment type="caution">
    <text evidence="11">The sequence shown here is derived from an EMBL/GenBank/DDBJ whole genome shotgun (WGS) entry which is preliminary data.</text>
</comment>
<keyword evidence="7 10" id="KW-0238">DNA-binding</keyword>
<accession>D0W646</accession>
<comment type="subunit">
    <text evidence="9 10">Homodimer, forms a heterotetramer with a Cas2 homodimer.</text>
</comment>
<evidence type="ECO:0000256" key="1">
    <source>
        <dbReference type="ARBA" id="ARBA00022722"/>
    </source>
</evidence>
<evidence type="ECO:0000313" key="11">
    <source>
        <dbReference type="EMBL" id="EEZ70723.1"/>
    </source>
</evidence>
<dbReference type="EMBL" id="ACDY02000025">
    <property type="protein sequence ID" value="EEZ70723.1"/>
    <property type="molecule type" value="Genomic_DNA"/>
</dbReference>
<evidence type="ECO:0000313" key="12">
    <source>
        <dbReference type="Proteomes" id="UP000003294"/>
    </source>
</evidence>
<dbReference type="GO" id="GO:0043571">
    <property type="term" value="P:maintenance of CRISPR repeat elements"/>
    <property type="evidence" value="ECO:0007669"/>
    <property type="project" value="UniProtKB-UniRule"/>
</dbReference>
<evidence type="ECO:0000256" key="10">
    <source>
        <dbReference type="HAMAP-Rule" id="MF_01470"/>
    </source>
</evidence>
<evidence type="ECO:0000256" key="3">
    <source>
        <dbReference type="ARBA" id="ARBA00022759"/>
    </source>
</evidence>
<evidence type="ECO:0000256" key="7">
    <source>
        <dbReference type="ARBA" id="ARBA00023125"/>
    </source>
</evidence>
<dbReference type="CDD" id="cd09634">
    <property type="entry name" value="Cas1_I-II-III"/>
    <property type="match status" value="1"/>
</dbReference>
<keyword evidence="1 10" id="KW-0540">Nuclease</keyword>
<feature type="binding site" evidence="10">
    <location>
        <position position="225"/>
    </location>
    <ligand>
        <name>Mn(2+)</name>
        <dbReference type="ChEBI" id="CHEBI:29035"/>
    </ligand>
</feature>
<keyword evidence="3 10" id="KW-0255">Endonuclease</keyword>
<dbReference type="RefSeq" id="WP_003678505.1">
    <property type="nucleotide sequence ID" value="NZ_ACDY02000025.1"/>
</dbReference>
<evidence type="ECO:0000256" key="5">
    <source>
        <dbReference type="ARBA" id="ARBA00022842"/>
    </source>
</evidence>
<evidence type="ECO:0000256" key="6">
    <source>
        <dbReference type="ARBA" id="ARBA00023118"/>
    </source>
</evidence>
<dbReference type="Pfam" id="PF01867">
    <property type="entry name" value="Cas_Cas1"/>
    <property type="match status" value="1"/>
</dbReference>
<evidence type="ECO:0000256" key="4">
    <source>
        <dbReference type="ARBA" id="ARBA00022801"/>
    </source>
</evidence>
<dbReference type="InterPro" id="IPR042206">
    <property type="entry name" value="CRISPR-assoc_Cas1_C"/>
</dbReference>
<dbReference type="InterPro" id="IPR002729">
    <property type="entry name" value="CRISPR-assoc_Cas1"/>
</dbReference>